<dbReference type="EMBL" id="JAAVNE010000086">
    <property type="protein sequence ID" value="NKC34445.1"/>
    <property type="molecule type" value="Genomic_DNA"/>
</dbReference>
<comment type="caution">
    <text evidence="2">The sequence shown here is derived from an EMBL/GenBank/DDBJ whole genome shotgun (WGS) entry which is preliminary data.</text>
</comment>
<evidence type="ECO:0000259" key="1">
    <source>
        <dbReference type="PROSITE" id="PS51724"/>
    </source>
</evidence>
<dbReference type="PROSITE" id="PS51724">
    <property type="entry name" value="SPOR"/>
    <property type="match status" value="1"/>
</dbReference>
<dbReference type="InterPro" id="IPR036680">
    <property type="entry name" value="SPOR-like_sf"/>
</dbReference>
<dbReference type="Gene3D" id="3.30.70.1070">
    <property type="entry name" value="Sporulation related repeat"/>
    <property type="match status" value="1"/>
</dbReference>
<evidence type="ECO:0000313" key="2">
    <source>
        <dbReference type="EMBL" id="NKC34445.1"/>
    </source>
</evidence>
<sequence>MTAAAAPAAPPAATTGRFMVQLAAVGSEDGARSEWDRLSRRAPELFEGRRAVVQKLERDGQATLYRLRAAGFPDPEAAQDFCQQMRAKNFACIPVR</sequence>
<dbReference type="SUPFAM" id="SSF110997">
    <property type="entry name" value="Sporulation related repeat"/>
    <property type="match status" value="1"/>
</dbReference>
<dbReference type="InterPro" id="IPR007730">
    <property type="entry name" value="SPOR-like_dom"/>
</dbReference>
<reference evidence="2 3" key="1">
    <citation type="submission" date="2020-03" db="EMBL/GenBank/DDBJ databases">
        <title>Roseomonas selenitidurans sp. nov. isolated from urban soil.</title>
        <authorList>
            <person name="Liu H."/>
        </authorList>
    </citation>
    <scope>NUCLEOTIDE SEQUENCE [LARGE SCALE GENOMIC DNA]</scope>
    <source>
        <strain evidence="2 3">BU-1</strain>
    </source>
</reference>
<feature type="domain" description="SPOR" evidence="1">
    <location>
        <begin position="12"/>
        <end position="96"/>
    </location>
</feature>
<keyword evidence="3" id="KW-1185">Reference proteome</keyword>
<proteinExistence type="predicted"/>
<organism evidence="2 3">
    <name type="scientific">Falsiroseomonas selenitidurans</name>
    <dbReference type="NCBI Taxonomy" id="2716335"/>
    <lineage>
        <taxon>Bacteria</taxon>
        <taxon>Pseudomonadati</taxon>
        <taxon>Pseudomonadota</taxon>
        <taxon>Alphaproteobacteria</taxon>
        <taxon>Acetobacterales</taxon>
        <taxon>Roseomonadaceae</taxon>
        <taxon>Falsiroseomonas</taxon>
    </lineage>
</organism>
<protein>
    <submittedName>
        <fullName evidence="2">SPOR domain-containing protein</fullName>
    </submittedName>
</protein>
<dbReference type="Proteomes" id="UP000787635">
    <property type="component" value="Unassembled WGS sequence"/>
</dbReference>
<gene>
    <name evidence="2" type="ORF">HEQ75_26575</name>
</gene>
<name>A0ABX1EB33_9PROT</name>
<dbReference type="Pfam" id="PF05036">
    <property type="entry name" value="SPOR"/>
    <property type="match status" value="1"/>
</dbReference>
<evidence type="ECO:0000313" key="3">
    <source>
        <dbReference type="Proteomes" id="UP000787635"/>
    </source>
</evidence>
<accession>A0ABX1EB33</accession>